<evidence type="ECO:0000313" key="1">
    <source>
        <dbReference type="EMBL" id="VAW74044.1"/>
    </source>
</evidence>
<sequence length="88" mass="9827">METEKIEVLTENGDLLEVAVLSKNASVIQVVLGEGVHCVKCELKPIKSGEAYVGSVMGREIIYERSATDVQKDIDRLNPHLRHSRPQR</sequence>
<dbReference type="AlphaFoldDB" id="A0A3B0YYP5"/>
<gene>
    <name evidence="1" type="ORF">MNBD_GAMMA12-2729</name>
</gene>
<organism evidence="1">
    <name type="scientific">hydrothermal vent metagenome</name>
    <dbReference type="NCBI Taxonomy" id="652676"/>
    <lineage>
        <taxon>unclassified sequences</taxon>
        <taxon>metagenomes</taxon>
        <taxon>ecological metagenomes</taxon>
    </lineage>
</organism>
<dbReference type="EMBL" id="UOFL01000050">
    <property type="protein sequence ID" value="VAW74044.1"/>
    <property type="molecule type" value="Genomic_DNA"/>
</dbReference>
<name>A0A3B0YYP5_9ZZZZ</name>
<accession>A0A3B0YYP5</accession>
<reference evidence="1" key="1">
    <citation type="submission" date="2018-06" db="EMBL/GenBank/DDBJ databases">
        <authorList>
            <person name="Zhirakovskaya E."/>
        </authorList>
    </citation>
    <scope>NUCLEOTIDE SEQUENCE</scope>
</reference>
<proteinExistence type="predicted"/>
<protein>
    <submittedName>
        <fullName evidence="1">Uncharacterized protein</fullName>
    </submittedName>
</protein>